<comment type="caution">
    <text evidence="1">The sequence shown here is derived from an EMBL/GenBank/DDBJ whole genome shotgun (WGS) entry which is preliminary data.</text>
</comment>
<accession>A0ABN7V6N7</accession>
<keyword evidence="2" id="KW-1185">Reference proteome</keyword>
<evidence type="ECO:0000313" key="2">
    <source>
        <dbReference type="Proteomes" id="UP000789901"/>
    </source>
</evidence>
<protein>
    <submittedName>
        <fullName evidence="1">4221_t:CDS:1</fullName>
    </submittedName>
</protein>
<evidence type="ECO:0000313" key="1">
    <source>
        <dbReference type="EMBL" id="CAG8732291.1"/>
    </source>
</evidence>
<sequence length="60" mass="6874">MSYIIIESKKRGQEKQKLLAFCSQVVHAVLGEVNPLEVSDEHVLQALLEDEAEELQFINY</sequence>
<gene>
    <name evidence="1" type="ORF">GMARGA_LOCUS14509</name>
</gene>
<dbReference type="Proteomes" id="UP000789901">
    <property type="component" value="Unassembled WGS sequence"/>
</dbReference>
<proteinExistence type="predicted"/>
<feature type="non-terminal residue" evidence="1">
    <location>
        <position position="60"/>
    </location>
</feature>
<organism evidence="1 2">
    <name type="scientific">Gigaspora margarita</name>
    <dbReference type="NCBI Taxonomy" id="4874"/>
    <lineage>
        <taxon>Eukaryota</taxon>
        <taxon>Fungi</taxon>
        <taxon>Fungi incertae sedis</taxon>
        <taxon>Mucoromycota</taxon>
        <taxon>Glomeromycotina</taxon>
        <taxon>Glomeromycetes</taxon>
        <taxon>Diversisporales</taxon>
        <taxon>Gigasporaceae</taxon>
        <taxon>Gigaspora</taxon>
    </lineage>
</organism>
<reference evidence="1 2" key="1">
    <citation type="submission" date="2021-06" db="EMBL/GenBank/DDBJ databases">
        <authorList>
            <person name="Kallberg Y."/>
            <person name="Tangrot J."/>
            <person name="Rosling A."/>
        </authorList>
    </citation>
    <scope>NUCLEOTIDE SEQUENCE [LARGE SCALE GENOMIC DNA]</scope>
    <source>
        <strain evidence="1 2">120-4 pot B 10/14</strain>
    </source>
</reference>
<name>A0ABN7V6N7_GIGMA</name>
<dbReference type="EMBL" id="CAJVQB010009643">
    <property type="protein sequence ID" value="CAG8732291.1"/>
    <property type="molecule type" value="Genomic_DNA"/>
</dbReference>